<comment type="caution">
    <text evidence="2">The sequence shown here is derived from an EMBL/GenBank/DDBJ whole genome shotgun (WGS) entry which is preliminary data.</text>
</comment>
<dbReference type="EMBL" id="CAXHTB010000008">
    <property type="protein sequence ID" value="CAL0310667.1"/>
    <property type="molecule type" value="Genomic_DNA"/>
</dbReference>
<accession>A0AAV1WN46</accession>
<organism evidence="2 3">
    <name type="scientific">Lupinus luteus</name>
    <name type="common">European yellow lupine</name>
    <dbReference type="NCBI Taxonomy" id="3873"/>
    <lineage>
        <taxon>Eukaryota</taxon>
        <taxon>Viridiplantae</taxon>
        <taxon>Streptophyta</taxon>
        <taxon>Embryophyta</taxon>
        <taxon>Tracheophyta</taxon>
        <taxon>Spermatophyta</taxon>
        <taxon>Magnoliopsida</taxon>
        <taxon>eudicotyledons</taxon>
        <taxon>Gunneridae</taxon>
        <taxon>Pentapetalae</taxon>
        <taxon>rosids</taxon>
        <taxon>fabids</taxon>
        <taxon>Fabales</taxon>
        <taxon>Fabaceae</taxon>
        <taxon>Papilionoideae</taxon>
        <taxon>50 kb inversion clade</taxon>
        <taxon>genistoids sensu lato</taxon>
        <taxon>core genistoids</taxon>
        <taxon>Genisteae</taxon>
        <taxon>Lupinus</taxon>
    </lineage>
</organism>
<name>A0AAV1WN46_LUPLU</name>
<keyword evidence="3" id="KW-1185">Reference proteome</keyword>
<evidence type="ECO:0000313" key="2">
    <source>
        <dbReference type="EMBL" id="CAL0310667.1"/>
    </source>
</evidence>
<proteinExistence type="predicted"/>
<evidence type="ECO:0000313" key="3">
    <source>
        <dbReference type="Proteomes" id="UP001497480"/>
    </source>
</evidence>
<feature type="compositionally biased region" description="Acidic residues" evidence="1">
    <location>
        <begin position="23"/>
        <end position="36"/>
    </location>
</feature>
<protein>
    <submittedName>
        <fullName evidence="2">Uncharacterized protein</fullName>
    </submittedName>
</protein>
<feature type="region of interest" description="Disordered" evidence="1">
    <location>
        <begin position="1"/>
        <end position="36"/>
    </location>
</feature>
<reference evidence="2 3" key="1">
    <citation type="submission" date="2024-03" db="EMBL/GenBank/DDBJ databases">
        <authorList>
            <person name="Martinez-Hernandez J."/>
        </authorList>
    </citation>
    <scope>NUCLEOTIDE SEQUENCE [LARGE SCALE GENOMIC DNA]</scope>
</reference>
<dbReference type="AlphaFoldDB" id="A0AAV1WN46"/>
<evidence type="ECO:0000256" key="1">
    <source>
        <dbReference type="SAM" id="MobiDB-lite"/>
    </source>
</evidence>
<sequence length="133" mass="13441">MVDRVASGGGGGESDGVTVPFDIESDDNGVEGEGDGEGIVEYIGDPRIDFARGGGYDGADGVRMEDDVTFSNADGGGGGGDLTVGKVEGVSAVGIGYVAVVCDGDDHGGGGERKDKIKVSLLRFKRVGQKNQD</sequence>
<gene>
    <name evidence="2" type="ORF">LLUT_LOCUS11727</name>
</gene>
<dbReference type="Proteomes" id="UP001497480">
    <property type="component" value="Unassembled WGS sequence"/>
</dbReference>